<dbReference type="Gene3D" id="3.40.190.290">
    <property type="match status" value="1"/>
</dbReference>
<dbReference type="InterPro" id="IPR000847">
    <property type="entry name" value="LysR_HTH_N"/>
</dbReference>
<evidence type="ECO:0000259" key="5">
    <source>
        <dbReference type="PROSITE" id="PS50931"/>
    </source>
</evidence>
<sequence length="300" mass="33561">MNFEYVESFLAVVHTGSFRQAAKQLGISQPAVSQHIKKLEASLNTQLIIRDRKGNQLTPAAQKLLPYAESLVLVTQRAISALKSTKLIIGASSNIGIYLLPPYLKYHLEQYANSYAVDLVIDTNPAIADKLETGLVDIALMEWWDHRPGFIAQLWQNEELVLIVPPNHPWRNLTKVPKAYLENIEMLGGEKGTGTRRLLQRFFGEQVHKMRISMELGSTEAVKRAVQAGLGVSIVLSKSVTQEVQSGLLRAISIDVDSKTLRKELFVIWRSSLSLDSPVHQFIQILLHESTLNLDNIVSC</sequence>
<geneLocation type="plasmid" evidence="6">
    <name>plasmid2</name>
</geneLocation>
<dbReference type="PROSITE" id="PS50931">
    <property type="entry name" value="HTH_LYSR"/>
    <property type="match status" value="1"/>
</dbReference>
<keyword evidence="4" id="KW-0804">Transcription</keyword>
<feature type="domain" description="HTH lysR-type" evidence="5">
    <location>
        <begin position="1"/>
        <end position="58"/>
    </location>
</feature>
<dbReference type="InterPro" id="IPR036388">
    <property type="entry name" value="WH-like_DNA-bd_sf"/>
</dbReference>
<keyword evidence="3" id="KW-0238">DNA-binding</keyword>
<accession>A0A1Z4KW06</accession>
<dbReference type="Pfam" id="PF03466">
    <property type="entry name" value="LysR_substrate"/>
    <property type="match status" value="1"/>
</dbReference>
<dbReference type="EMBL" id="AP018218">
    <property type="protein sequence ID" value="BAY73176.1"/>
    <property type="molecule type" value="Genomic_DNA"/>
</dbReference>
<dbReference type="Pfam" id="PF00126">
    <property type="entry name" value="HTH_1"/>
    <property type="match status" value="1"/>
</dbReference>
<dbReference type="GO" id="GO:0000976">
    <property type="term" value="F:transcription cis-regulatory region binding"/>
    <property type="evidence" value="ECO:0007669"/>
    <property type="project" value="TreeGrafter"/>
</dbReference>
<dbReference type="Proteomes" id="UP000217507">
    <property type="component" value="Plasmid Plasmid2 dna"/>
</dbReference>
<dbReference type="Gene3D" id="1.10.10.10">
    <property type="entry name" value="Winged helix-like DNA-binding domain superfamily/Winged helix DNA-binding domain"/>
    <property type="match status" value="1"/>
</dbReference>
<evidence type="ECO:0000256" key="3">
    <source>
        <dbReference type="ARBA" id="ARBA00023125"/>
    </source>
</evidence>
<evidence type="ECO:0000313" key="7">
    <source>
        <dbReference type="Proteomes" id="UP000217507"/>
    </source>
</evidence>
<reference evidence="6 7" key="1">
    <citation type="submission" date="2017-06" db="EMBL/GenBank/DDBJ databases">
        <title>Genome sequencing of cyanobaciteial culture collection at National Institute for Environmental Studies (NIES).</title>
        <authorList>
            <person name="Hirose Y."/>
            <person name="Shimura Y."/>
            <person name="Fujisawa T."/>
            <person name="Nakamura Y."/>
            <person name="Kawachi M."/>
        </authorList>
    </citation>
    <scope>NUCLEOTIDE SEQUENCE [LARGE SCALE GENOMIC DNA]</scope>
    <source>
        <strain evidence="6 7">NIES-23</strain>
        <plasmid evidence="7">Plasmid Plasmid2 dna</plasmid>
    </source>
</reference>
<dbReference type="InterPro" id="IPR036390">
    <property type="entry name" value="WH_DNA-bd_sf"/>
</dbReference>
<keyword evidence="6" id="KW-0614">Plasmid</keyword>
<gene>
    <name evidence="6" type="ORF">NIES23_60040</name>
</gene>
<dbReference type="SUPFAM" id="SSF53850">
    <property type="entry name" value="Periplasmic binding protein-like II"/>
    <property type="match status" value="1"/>
</dbReference>
<evidence type="ECO:0000313" key="6">
    <source>
        <dbReference type="EMBL" id="BAY73176.1"/>
    </source>
</evidence>
<dbReference type="GO" id="GO:0003700">
    <property type="term" value="F:DNA-binding transcription factor activity"/>
    <property type="evidence" value="ECO:0007669"/>
    <property type="project" value="InterPro"/>
</dbReference>
<evidence type="ECO:0000256" key="1">
    <source>
        <dbReference type="ARBA" id="ARBA00009437"/>
    </source>
</evidence>
<dbReference type="CDD" id="cd00090">
    <property type="entry name" value="HTH_ARSR"/>
    <property type="match status" value="1"/>
</dbReference>
<evidence type="ECO:0000256" key="4">
    <source>
        <dbReference type="ARBA" id="ARBA00023163"/>
    </source>
</evidence>
<dbReference type="FunFam" id="1.10.10.10:FF:000001">
    <property type="entry name" value="LysR family transcriptional regulator"/>
    <property type="match status" value="1"/>
</dbReference>
<evidence type="ECO:0000256" key="2">
    <source>
        <dbReference type="ARBA" id="ARBA00023015"/>
    </source>
</evidence>
<organism evidence="6 7">
    <name type="scientific">Trichormus variabilis NIES-23</name>
    <dbReference type="NCBI Taxonomy" id="1973479"/>
    <lineage>
        <taxon>Bacteria</taxon>
        <taxon>Bacillati</taxon>
        <taxon>Cyanobacteriota</taxon>
        <taxon>Cyanophyceae</taxon>
        <taxon>Nostocales</taxon>
        <taxon>Nostocaceae</taxon>
        <taxon>Trichormus</taxon>
    </lineage>
</organism>
<dbReference type="SUPFAM" id="SSF46785">
    <property type="entry name" value="Winged helix' DNA-binding domain"/>
    <property type="match status" value="1"/>
</dbReference>
<name>A0A1Z4KW06_ANAVA</name>
<dbReference type="PANTHER" id="PTHR30126">
    <property type="entry name" value="HTH-TYPE TRANSCRIPTIONAL REGULATOR"/>
    <property type="match status" value="1"/>
</dbReference>
<proteinExistence type="inferred from homology"/>
<dbReference type="InterPro" id="IPR011991">
    <property type="entry name" value="ArsR-like_HTH"/>
</dbReference>
<dbReference type="PANTHER" id="PTHR30126:SF39">
    <property type="entry name" value="HTH-TYPE TRANSCRIPTIONAL REGULATOR CYSL"/>
    <property type="match status" value="1"/>
</dbReference>
<dbReference type="InterPro" id="IPR005119">
    <property type="entry name" value="LysR_subst-bd"/>
</dbReference>
<comment type="similarity">
    <text evidence="1">Belongs to the LysR transcriptional regulatory family.</text>
</comment>
<protein>
    <submittedName>
        <fullName evidence="6">Transcriptional regulator</fullName>
    </submittedName>
</protein>
<dbReference type="PRINTS" id="PR00039">
    <property type="entry name" value="HTHLYSR"/>
</dbReference>
<keyword evidence="2" id="KW-0805">Transcription regulation</keyword>
<dbReference type="AlphaFoldDB" id="A0A1Z4KW06"/>